<dbReference type="PANTHER" id="PTHR16675">
    <property type="entry name" value="MHC CLASS I-RELATED"/>
    <property type="match status" value="1"/>
</dbReference>
<feature type="chain" id="PRO_5018277349" description="Ig-like domain-containing protein" evidence="5">
    <location>
        <begin position="19"/>
        <end position="368"/>
    </location>
</feature>
<dbReference type="Pfam" id="PF00129">
    <property type="entry name" value="MHC_I"/>
    <property type="match status" value="1"/>
</dbReference>
<name>A0A3P8SWX4_AMPPE</name>
<accession>A0A3P8SWX4</accession>
<feature type="region of interest" description="Disordered" evidence="3">
    <location>
        <begin position="343"/>
        <end position="368"/>
    </location>
</feature>
<dbReference type="PANTHER" id="PTHR16675:SF237">
    <property type="entry name" value="MHC CLASS I ANTIGEN TRANSCRIPT VARIANT 1-RELATED"/>
    <property type="match status" value="1"/>
</dbReference>
<dbReference type="InterPro" id="IPR050208">
    <property type="entry name" value="MHC_class-I_related"/>
</dbReference>
<dbReference type="SUPFAM" id="SSF54452">
    <property type="entry name" value="MHC antigen-recognition domain"/>
    <property type="match status" value="1"/>
</dbReference>
<feature type="signal peptide" evidence="5">
    <location>
        <begin position="1"/>
        <end position="18"/>
    </location>
</feature>
<dbReference type="InterPro" id="IPR011161">
    <property type="entry name" value="MHC_I-like_Ag-recog"/>
</dbReference>
<dbReference type="Gene3D" id="3.30.500.10">
    <property type="entry name" value="MHC class I-like antigen recognition-like"/>
    <property type="match status" value="1"/>
</dbReference>
<dbReference type="InterPro" id="IPR003597">
    <property type="entry name" value="Ig_C1-set"/>
</dbReference>
<evidence type="ECO:0000259" key="6">
    <source>
        <dbReference type="PROSITE" id="PS50835"/>
    </source>
</evidence>
<dbReference type="GO" id="GO:0005615">
    <property type="term" value="C:extracellular space"/>
    <property type="evidence" value="ECO:0007669"/>
    <property type="project" value="TreeGrafter"/>
</dbReference>
<evidence type="ECO:0000256" key="4">
    <source>
        <dbReference type="SAM" id="Phobius"/>
    </source>
</evidence>
<reference evidence="7 8" key="1">
    <citation type="submission" date="2018-03" db="EMBL/GenBank/DDBJ databases">
        <title>Finding Nemo's genes: A chromosome-scale reference assembly of the genome of the orange clownfish Amphiprion percula.</title>
        <authorList>
            <person name="Lehmann R."/>
        </authorList>
    </citation>
    <scope>NUCLEOTIDE SEQUENCE</scope>
</reference>
<protein>
    <recommendedName>
        <fullName evidence="6">Ig-like domain-containing protein</fullName>
    </recommendedName>
</protein>
<proteinExistence type="inferred from homology"/>
<comment type="similarity">
    <text evidence="2">Belongs to the MHC class I family.</text>
</comment>
<dbReference type="InterPro" id="IPR013783">
    <property type="entry name" value="Ig-like_fold"/>
</dbReference>
<dbReference type="Pfam" id="PF07654">
    <property type="entry name" value="C1-set"/>
    <property type="match status" value="1"/>
</dbReference>
<evidence type="ECO:0000256" key="3">
    <source>
        <dbReference type="SAM" id="MobiDB-lite"/>
    </source>
</evidence>
<reference evidence="7" key="2">
    <citation type="submission" date="2025-08" db="UniProtKB">
        <authorList>
            <consortium name="Ensembl"/>
        </authorList>
    </citation>
    <scope>IDENTIFICATION</scope>
</reference>
<keyword evidence="8" id="KW-1185">Reference proteome</keyword>
<feature type="transmembrane region" description="Helical" evidence="4">
    <location>
        <begin position="307"/>
        <end position="333"/>
    </location>
</feature>
<dbReference type="AlphaFoldDB" id="A0A3P8SWX4"/>
<evidence type="ECO:0000256" key="2">
    <source>
        <dbReference type="RuleBase" id="RU004439"/>
    </source>
</evidence>
<dbReference type="FunFam" id="3.30.500.10:FF:000001">
    <property type="entry name" value="H-2 class I histocompatibility antigen, alpha chain"/>
    <property type="match status" value="1"/>
</dbReference>
<dbReference type="InterPro" id="IPR001039">
    <property type="entry name" value="MHC_I_a_a1/a2"/>
</dbReference>
<feature type="domain" description="Ig-like" evidence="6">
    <location>
        <begin position="216"/>
        <end position="290"/>
    </location>
</feature>
<dbReference type="GO" id="GO:0006955">
    <property type="term" value="P:immune response"/>
    <property type="evidence" value="ECO:0007669"/>
    <property type="project" value="TreeGrafter"/>
</dbReference>
<dbReference type="STRING" id="161767.ENSAPEP00000017064"/>
<sequence>MIKFVIVVFTLFCRVASPVKHSLVFSLTASSGVPDIPEYLGSALVDDVQVGYFDSNIKTAEPKVDWMRKLMKDDPQHLEFYVNKCIESQHFLKATIDSLMKRFNQTEGVHILQQMSGCEWDDETGESRGFHQCGYDGEDFLVLDPQTPTWIASKPEALITKLRWDADKARLHRDKYYYMHVYPVWLKKYVQYARSFLQRTDLLSVSLLQKTPSSPVTCHATGFYLNRADLFWRKDGEELHEDVDKGEILPNHDETFQMSVDLNISSIAPEDWKKYDCVFQLSGVKDVIITKLDKAVIRTNWGSPSGFPAGAVIGVVVGLLLLLWLCITGLFIWRKKTNGFKPANTSDSADSNSDSSQLPLSGKTGGGE</sequence>
<evidence type="ECO:0000313" key="7">
    <source>
        <dbReference type="Ensembl" id="ENSAPEP00000017064.1"/>
    </source>
</evidence>
<dbReference type="GeneTree" id="ENSGT01120000271828"/>
<dbReference type="Proteomes" id="UP000265080">
    <property type="component" value="Chromosome 17"/>
</dbReference>
<keyword evidence="4" id="KW-0472">Membrane</keyword>
<dbReference type="SUPFAM" id="SSF48726">
    <property type="entry name" value="Immunoglobulin"/>
    <property type="match status" value="1"/>
</dbReference>
<dbReference type="InterPro" id="IPR007110">
    <property type="entry name" value="Ig-like_dom"/>
</dbReference>
<keyword evidence="1" id="KW-0325">Glycoprotein</keyword>
<evidence type="ECO:0000313" key="8">
    <source>
        <dbReference type="Proteomes" id="UP000265080"/>
    </source>
</evidence>
<organism evidence="7 8">
    <name type="scientific">Amphiprion percula</name>
    <name type="common">Orange clownfish</name>
    <name type="synonym">Lutjanus percula</name>
    <dbReference type="NCBI Taxonomy" id="161767"/>
    <lineage>
        <taxon>Eukaryota</taxon>
        <taxon>Metazoa</taxon>
        <taxon>Chordata</taxon>
        <taxon>Craniata</taxon>
        <taxon>Vertebrata</taxon>
        <taxon>Euteleostomi</taxon>
        <taxon>Actinopterygii</taxon>
        <taxon>Neopterygii</taxon>
        <taxon>Teleostei</taxon>
        <taxon>Neoteleostei</taxon>
        <taxon>Acanthomorphata</taxon>
        <taxon>Ovalentaria</taxon>
        <taxon>Pomacentridae</taxon>
        <taxon>Amphiprion</taxon>
    </lineage>
</organism>
<dbReference type="Gene3D" id="2.60.40.10">
    <property type="entry name" value="Immunoglobulins"/>
    <property type="match status" value="1"/>
</dbReference>
<feature type="compositionally biased region" description="Low complexity" evidence="3">
    <location>
        <begin position="346"/>
        <end position="356"/>
    </location>
</feature>
<dbReference type="GO" id="GO:0009897">
    <property type="term" value="C:external side of plasma membrane"/>
    <property type="evidence" value="ECO:0007669"/>
    <property type="project" value="TreeGrafter"/>
</dbReference>
<dbReference type="FunFam" id="2.60.40.10:FF:000943">
    <property type="entry name" value="Classical MHC class I molecule, alpha-chain"/>
    <property type="match status" value="1"/>
</dbReference>
<evidence type="ECO:0000256" key="1">
    <source>
        <dbReference type="ARBA" id="ARBA00023180"/>
    </source>
</evidence>
<keyword evidence="5" id="KW-0732">Signal</keyword>
<dbReference type="SMART" id="SM00407">
    <property type="entry name" value="IGc1"/>
    <property type="match status" value="1"/>
</dbReference>
<reference evidence="7" key="3">
    <citation type="submission" date="2025-09" db="UniProtKB">
        <authorList>
            <consortium name="Ensembl"/>
        </authorList>
    </citation>
    <scope>IDENTIFICATION</scope>
</reference>
<evidence type="ECO:0000256" key="5">
    <source>
        <dbReference type="SAM" id="SignalP"/>
    </source>
</evidence>
<dbReference type="InterPro" id="IPR037055">
    <property type="entry name" value="MHC_I-like_Ag-recog_sf"/>
</dbReference>
<dbReference type="PRINTS" id="PR01638">
    <property type="entry name" value="MHCCLASSI"/>
</dbReference>
<dbReference type="Ensembl" id="ENSAPET00000017538.1">
    <property type="protein sequence ID" value="ENSAPEP00000017064.1"/>
    <property type="gene ID" value="ENSAPEG00000012175.1"/>
</dbReference>
<dbReference type="InterPro" id="IPR011162">
    <property type="entry name" value="MHC_I/II-like_Ag-recog"/>
</dbReference>
<keyword evidence="4" id="KW-0812">Transmembrane</keyword>
<dbReference type="InterPro" id="IPR036179">
    <property type="entry name" value="Ig-like_dom_sf"/>
</dbReference>
<keyword evidence="4" id="KW-1133">Transmembrane helix</keyword>
<dbReference type="PROSITE" id="PS50835">
    <property type="entry name" value="IG_LIKE"/>
    <property type="match status" value="1"/>
</dbReference>